<dbReference type="EMBL" id="JAWHQM010000168">
    <property type="protein sequence ID" value="KAK5637618.1"/>
    <property type="molecule type" value="Genomic_DNA"/>
</dbReference>
<dbReference type="Pfam" id="PF12770">
    <property type="entry name" value="CHAT"/>
    <property type="match status" value="1"/>
</dbReference>
<dbReference type="AlphaFoldDB" id="A0AAN7UXY8"/>
<dbReference type="Pfam" id="PF13374">
    <property type="entry name" value="TPR_10"/>
    <property type="match status" value="12"/>
</dbReference>
<dbReference type="InterPro" id="IPR011990">
    <property type="entry name" value="TPR-like_helical_dom_sf"/>
</dbReference>
<comment type="caution">
    <text evidence="2">The sequence shown here is derived from an EMBL/GenBank/DDBJ whole genome shotgun (WGS) entry which is preliminary data.</text>
</comment>
<accession>A0AAN7UXY8</accession>
<dbReference type="Gene3D" id="1.25.40.10">
    <property type="entry name" value="Tetratricopeptide repeat domain"/>
    <property type="match status" value="4"/>
</dbReference>
<evidence type="ECO:0000259" key="1">
    <source>
        <dbReference type="Pfam" id="PF12770"/>
    </source>
</evidence>
<dbReference type="SUPFAM" id="SSF81901">
    <property type="entry name" value="HCP-like"/>
    <property type="match status" value="1"/>
</dbReference>
<sequence length="1158" mass="127651">MADLEEAIQLARQAVEATPEDHPDRAAWLNNLGIRLGDRYSRTGAMADLEEAIQVARQAVEATPEDHPDRAGRLNNLGIRLGNRYSRTGAIANLEEAIQVVRQAVEATPEDHPDRAGRLNNLGIRLGNRYSRTGAIANLEEAIQVVRQAVEATPEDHPDRAGRLNNLGNHLSNRYLRTGDMADLEEAIQVARQAVEVTPEDHPDRAGRLNNLGIRLGNRYSRTGAIANLEEAIQVVRQAVEATPEDHPDRAGRLNNLGIHLGDRYSRTGAMADLEEAIQVARQAVEAIPKDHPDQAACLNNLGNHLSNRYSRTGAMADLEEAIQVARQAVEVTPEDHPDLAGRLNNLGSSLGDRYSRTGAIANLEEAIQVVRQAVKATPEDHPDQAAWLNNLGIRLGDRYSRIGAMADLEEAIQVAKQAVEATPKDHPDQAAWLNNLGIRLGDRYSRTGAMADLEEAIQVAKQAVEATPEDHPDRARWLNNLGIRLGNRYSRTGAIANLEEAIQVVRQAVEATPEDHPDRARWLNNLGNHLSNRYLRTGDMADLEEAIQVARQAVEVTPEDHPDRAICLNNLGIRLGDRYLRTGDMADLEEAYELFLIALHLYTSPISVRIKSGRQLLTSSLIFHNTQEAHQIAQTTIQLIPLLAPRASQNTDKQYLLLQVAGLASDAAAISLQVSKNTVAAIEMLETGRTILTNAVYDLRTDVSALQQHDPMLAETFISLRDKLDVQVSSNSTRVTSEDLAFAARDEANQRREANKQLDALIEKVRAQPGFERFLLPLSKVDMQKAATDGPIVVVNVSSHRCDALIIELSDIRTVALPQLSQKDIESRDCQSLETLAWLWDVVLCPVLDVLGFTETPSDDCWPHVWWIPTGPLVRFPLHAAGNHLNRVSATALDRVISSYSSSIKAIIHARQQQSSQGPVVGRHVTLIAMEETPGQASLRFASEEINAVRTICESIQLHPIQPEPYKKKILSSLGTSWIFHFAGHGGTNSTSPLHSQLLLHDWAEDPLTVQSLLETNISSTSPFLAYLSACGTGENRNENLADEGIHLTAACQLAGFRHVIGTLWSVDDRLCVDMASSVYRVLRDDATNNDGITDRTISSGLHHATRELRDRWVQEVIAGRGEGSQGLTRLGRDGELVNIIEMSKVPHWIPFVHYGL</sequence>
<organism evidence="2 3">
    <name type="scientific">Xylaria bambusicola</name>
    <dbReference type="NCBI Taxonomy" id="326684"/>
    <lineage>
        <taxon>Eukaryota</taxon>
        <taxon>Fungi</taxon>
        <taxon>Dikarya</taxon>
        <taxon>Ascomycota</taxon>
        <taxon>Pezizomycotina</taxon>
        <taxon>Sordariomycetes</taxon>
        <taxon>Xylariomycetidae</taxon>
        <taxon>Xylariales</taxon>
        <taxon>Xylariaceae</taxon>
        <taxon>Xylaria</taxon>
    </lineage>
</organism>
<reference evidence="2 3" key="1">
    <citation type="submission" date="2023-10" db="EMBL/GenBank/DDBJ databases">
        <title>Draft genome sequence of Xylaria bambusicola isolate GMP-LS, the root and basal stem rot pathogen of sugarcane in Indonesia.</title>
        <authorList>
            <person name="Selvaraj P."/>
            <person name="Muralishankar V."/>
            <person name="Muruganantham S."/>
            <person name="Sp S."/>
            <person name="Haryani S."/>
            <person name="Lau K.J.X."/>
            <person name="Naqvi N.I."/>
        </authorList>
    </citation>
    <scope>NUCLEOTIDE SEQUENCE [LARGE SCALE GENOMIC DNA]</scope>
    <source>
        <strain evidence="2">GMP-LS</strain>
    </source>
</reference>
<feature type="domain" description="CHAT" evidence="1">
    <location>
        <begin position="835"/>
        <end position="1112"/>
    </location>
</feature>
<dbReference type="InterPro" id="IPR024983">
    <property type="entry name" value="CHAT_dom"/>
</dbReference>
<gene>
    <name evidence="2" type="ORF">RRF57_013333</name>
</gene>
<dbReference type="PANTHER" id="PTHR19959">
    <property type="entry name" value="KINESIN LIGHT CHAIN"/>
    <property type="match status" value="1"/>
</dbReference>
<dbReference type="PANTHER" id="PTHR19959:SF119">
    <property type="entry name" value="FUNGAL LIPASE-LIKE DOMAIN-CONTAINING PROTEIN"/>
    <property type="match status" value="1"/>
</dbReference>
<protein>
    <recommendedName>
        <fullName evidence="1">CHAT domain-containing protein</fullName>
    </recommendedName>
</protein>
<proteinExistence type="predicted"/>
<keyword evidence="3" id="KW-1185">Reference proteome</keyword>
<evidence type="ECO:0000313" key="2">
    <source>
        <dbReference type="EMBL" id="KAK5637618.1"/>
    </source>
</evidence>
<dbReference type="SUPFAM" id="SSF48452">
    <property type="entry name" value="TPR-like"/>
    <property type="match status" value="2"/>
</dbReference>
<name>A0AAN7UXY8_9PEZI</name>
<dbReference type="Proteomes" id="UP001305414">
    <property type="component" value="Unassembled WGS sequence"/>
</dbReference>
<evidence type="ECO:0000313" key="3">
    <source>
        <dbReference type="Proteomes" id="UP001305414"/>
    </source>
</evidence>